<accession>A0A558GQY5</accession>
<dbReference type="SUPFAM" id="SSF51658">
    <property type="entry name" value="Xylose isomerase-like"/>
    <property type="match status" value="1"/>
</dbReference>
<reference evidence="3 4" key="1">
    <citation type="submission" date="2019-07" db="EMBL/GenBank/DDBJ databases">
        <title>Diversity of Bacteria from Kongsfjorden, Arctic.</title>
        <authorList>
            <person name="Yu Y."/>
        </authorList>
    </citation>
    <scope>NUCLEOTIDE SEQUENCE [LARGE SCALE GENOMIC DNA]</scope>
    <source>
        <strain evidence="3 4">SM1928</strain>
    </source>
</reference>
<evidence type="ECO:0000313" key="4">
    <source>
        <dbReference type="Proteomes" id="UP000316500"/>
    </source>
</evidence>
<feature type="domain" description="Xylose isomerase-like TIM barrel" evidence="2">
    <location>
        <begin position="58"/>
        <end position="287"/>
    </location>
</feature>
<dbReference type="InterPro" id="IPR036237">
    <property type="entry name" value="Xyl_isomerase-like_sf"/>
</dbReference>
<dbReference type="Gene3D" id="3.20.20.150">
    <property type="entry name" value="Divalent-metal-dependent TIM barrel enzymes"/>
    <property type="match status" value="1"/>
</dbReference>
<keyword evidence="1" id="KW-0119">Carbohydrate metabolism</keyword>
<gene>
    <name evidence="3" type="ORF">FQP90_19470</name>
</gene>
<comment type="caution">
    <text evidence="3">The sequence shown here is derived from an EMBL/GenBank/DDBJ whole genome shotgun (WGS) entry which is preliminary data.</text>
</comment>
<dbReference type="InterPro" id="IPR050312">
    <property type="entry name" value="IolE/XylAMocC-like"/>
</dbReference>
<dbReference type="Pfam" id="PF01261">
    <property type="entry name" value="AP_endonuc_2"/>
    <property type="match status" value="1"/>
</dbReference>
<evidence type="ECO:0000313" key="3">
    <source>
        <dbReference type="EMBL" id="TVU59280.1"/>
    </source>
</evidence>
<proteinExistence type="predicted"/>
<protein>
    <submittedName>
        <fullName evidence="3">Sugar phosphate isomerase/epimerase</fullName>
    </submittedName>
</protein>
<dbReference type="PANTHER" id="PTHR12110">
    <property type="entry name" value="HYDROXYPYRUVATE ISOMERASE"/>
    <property type="match status" value="1"/>
</dbReference>
<evidence type="ECO:0000256" key="1">
    <source>
        <dbReference type="ARBA" id="ARBA00023277"/>
    </source>
</evidence>
<sequence length="310" mass="33332">MKFSVFTASTPEWTPQEAASELAAQGWHGIEWRVTDQADAPEPGFWAGNKATWPMTGLEDSLPEIARLTSEAGLEYSGLGGYARCDNHDGVERVLAATAALGARQVRVNVLPLGNSSMGGGEPSGLSYPELFAATREHYEWVAERAAHHGVKALVELHHGTVTASASSARRLLEGLDPQHVGVIHDLGNLLIEGWESPLPALQLLGPYLAHIHVKNARWVRTEERDEAGAAVWVNEWAPLAEGQGSVLGYFKALAEVGYDEWVTVEDFSTDVPLTARTAENLQYLRRVAELAGLSVPASADLSAGSIPKG</sequence>
<dbReference type="GO" id="GO:0016853">
    <property type="term" value="F:isomerase activity"/>
    <property type="evidence" value="ECO:0007669"/>
    <property type="project" value="UniProtKB-KW"/>
</dbReference>
<dbReference type="PANTHER" id="PTHR12110:SF41">
    <property type="entry name" value="INOSOSE DEHYDRATASE"/>
    <property type="match status" value="1"/>
</dbReference>
<keyword evidence="3" id="KW-0413">Isomerase</keyword>
<dbReference type="OrthoDB" id="104997at2"/>
<dbReference type="InterPro" id="IPR013022">
    <property type="entry name" value="Xyl_isomerase-like_TIM-brl"/>
</dbReference>
<dbReference type="RefSeq" id="WP_144652719.1">
    <property type="nucleotide sequence ID" value="NZ_VNFK01000019.1"/>
</dbReference>
<dbReference type="Proteomes" id="UP000316500">
    <property type="component" value="Unassembled WGS sequence"/>
</dbReference>
<name>A0A558GQY5_PAENT</name>
<dbReference type="AlphaFoldDB" id="A0A558GQY5"/>
<organism evidence="3 4">
    <name type="scientific">Paenarthrobacter nitroguajacolicus</name>
    <name type="common">Arthrobacter nitroguajacolicus</name>
    <dbReference type="NCBI Taxonomy" id="211146"/>
    <lineage>
        <taxon>Bacteria</taxon>
        <taxon>Bacillati</taxon>
        <taxon>Actinomycetota</taxon>
        <taxon>Actinomycetes</taxon>
        <taxon>Micrococcales</taxon>
        <taxon>Micrococcaceae</taxon>
        <taxon>Paenarthrobacter</taxon>
    </lineage>
</organism>
<evidence type="ECO:0000259" key="2">
    <source>
        <dbReference type="Pfam" id="PF01261"/>
    </source>
</evidence>
<dbReference type="EMBL" id="VNFK01000019">
    <property type="protein sequence ID" value="TVU59280.1"/>
    <property type="molecule type" value="Genomic_DNA"/>
</dbReference>